<feature type="transmembrane region" description="Helical" evidence="7">
    <location>
        <begin position="45"/>
        <end position="64"/>
    </location>
</feature>
<proteinExistence type="inferred from homology"/>
<dbReference type="AlphaFoldDB" id="A0A6I8MEI6"/>
<evidence type="ECO:0000313" key="10">
    <source>
        <dbReference type="Proteomes" id="UP000419017"/>
    </source>
</evidence>
<dbReference type="GO" id="GO:0015416">
    <property type="term" value="F:ABC-type phosphonate transporter activity"/>
    <property type="evidence" value="ECO:0007669"/>
    <property type="project" value="InterPro"/>
</dbReference>
<dbReference type="Gene3D" id="1.10.3720.10">
    <property type="entry name" value="MetI-like"/>
    <property type="match status" value="1"/>
</dbReference>
<feature type="transmembrane region" description="Helical" evidence="7">
    <location>
        <begin position="215"/>
        <end position="236"/>
    </location>
</feature>
<feature type="transmembrane region" description="Helical" evidence="7">
    <location>
        <begin position="188"/>
        <end position="208"/>
    </location>
</feature>
<dbReference type="GO" id="GO:0005886">
    <property type="term" value="C:plasma membrane"/>
    <property type="evidence" value="ECO:0007669"/>
    <property type="project" value="UniProtKB-SubCell"/>
</dbReference>
<dbReference type="PROSITE" id="PS50928">
    <property type="entry name" value="ABC_TM1"/>
    <property type="match status" value="1"/>
</dbReference>
<dbReference type="InterPro" id="IPR035906">
    <property type="entry name" value="MetI-like_sf"/>
</dbReference>
<name>A0A6I8MEI6_9FUSO</name>
<dbReference type="Pfam" id="PF00528">
    <property type="entry name" value="BPD_transp_1"/>
    <property type="match status" value="1"/>
</dbReference>
<evidence type="ECO:0000256" key="1">
    <source>
        <dbReference type="ARBA" id="ARBA00004651"/>
    </source>
</evidence>
<feature type="transmembrane region" description="Helical" evidence="7">
    <location>
        <begin position="242"/>
        <end position="259"/>
    </location>
</feature>
<dbReference type="Proteomes" id="UP000419017">
    <property type="component" value="Unassembled WGS sequence"/>
</dbReference>
<reference evidence="9 10" key="1">
    <citation type="submission" date="2019-10" db="EMBL/GenBank/DDBJ databases">
        <authorList>
            <person name="Blom J."/>
        </authorList>
    </citation>
    <scope>NUCLEOTIDE SEQUENCE [LARGE SCALE GENOMIC DNA]</scope>
    <source>
        <strain evidence="9 10">ES3154-GLU</strain>
    </source>
</reference>
<evidence type="ECO:0000313" key="9">
    <source>
        <dbReference type="EMBL" id="VWL85920.1"/>
    </source>
</evidence>
<dbReference type="PANTHER" id="PTHR30043">
    <property type="entry name" value="PHOSPHONATES TRANSPORT SYSTEM PERMEASE PROTEIN"/>
    <property type="match status" value="1"/>
</dbReference>
<feature type="transmembrane region" description="Helical" evidence="7">
    <location>
        <begin position="76"/>
        <end position="99"/>
    </location>
</feature>
<dbReference type="InterPro" id="IPR000515">
    <property type="entry name" value="MetI-like"/>
</dbReference>
<evidence type="ECO:0000256" key="3">
    <source>
        <dbReference type="ARBA" id="ARBA00022475"/>
    </source>
</evidence>
<feature type="transmembrane region" description="Helical" evidence="7">
    <location>
        <begin position="143"/>
        <end position="162"/>
    </location>
</feature>
<keyword evidence="6 7" id="KW-0472">Membrane</keyword>
<evidence type="ECO:0000256" key="2">
    <source>
        <dbReference type="ARBA" id="ARBA00022448"/>
    </source>
</evidence>
<dbReference type="SUPFAM" id="SSF161098">
    <property type="entry name" value="MetI-like"/>
    <property type="match status" value="1"/>
</dbReference>
<dbReference type="CDD" id="cd06261">
    <property type="entry name" value="TM_PBP2"/>
    <property type="match status" value="1"/>
</dbReference>
<protein>
    <submittedName>
        <fullName evidence="9">Binding-protein-dependent transport system inner membrane protein</fullName>
    </submittedName>
</protein>
<feature type="transmembrane region" description="Helical" evidence="7">
    <location>
        <begin position="21"/>
        <end position="39"/>
    </location>
</feature>
<comment type="similarity">
    <text evidence="7">Belongs to the binding-protein-dependent transport system permease family.</text>
</comment>
<keyword evidence="4 7" id="KW-0812">Transmembrane</keyword>
<gene>
    <name evidence="9" type="ORF">OMES3154_01205</name>
</gene>
<evidence type="ECO:0000256" key="7">
    <source>
        <dbReference type="RuleBase" id="RU363032"/>
    </source>
</evidence>
<keyword evidence="3" id="KW-1003">Cell membrane</keyword>
<dbReference type="InterPro" id="IPR005769">
    <property type="entry name" value="PhnE/PtxC"/>
</dbReference>
<keyword evidence="2 7" id="KW-0813">Transport</keyword>
<evidence type="ECO:0000259" key="8">
    <source>
        <dbReference type="PROSITE" id="PS50928"/>
    </source>
</evidence>
<dbReference type="EMBL" id="CABWIB010000001">
    <property type="protein sequence ID" value="VWL85920.1"/>
    <property type="molecule type" value="Genomic_DNA"/>
</dbReference>
<accession>A0A6I8MEI6</accession>
<keyword evidence="10" id="KW-1185">Reference proteome</keyword>
<evidence type="ECO:0000256" key="5">
    <source>
        <dbReference type="ARBA" id="ARBA00022989"/>
    </source>
</evidence>
<organism evidence="9 10">
    <name type="scientific">Oceanivirga miroungae</name>
    <dbReference type="NCBI Taxonomy" id="1130046"/>
    <lineage>
        <taxon>Bacteria</taxon>
        <taxon>Fusobacteriati</taxon>
        <taxon>Fusobacteriota</taxon>
        <taxon>Fusobacteriia</taxon>
        <taxon>Fusobacteriales</taxon>
        <taxon>Leptotrichiaceae</taxon>
        <taxon>Oceanivirga</taxon>
    </lineage>
</organism>
<evidence type="ECO:0000256" key="6">
    <source>
        <dbReference type="ARBA" id="ARBA00023136"/>
    </source>
</evidence>
<evidence type="ECO:0000256" key="4">
    <source>
        <dbReference type="ARBA" id="ARBA00022692"/>
    </source>
</evidence>
<feature type="domain" description="ABC transmembrane type-1" evidence="8">
    <location>
        <begin position="78"/>
        <end position="260"/>
    </location>
</feature>
<sequence>MNKDEKIIKKLENEPSYKIKMLINFVIVVALIFWSTTGLRTTGFNSRGITIVSGIFKGFINPNMDLINLTKEGIPYLLLETMAIAFVGTVVGSILALPFGFLTSLNIVPSFIAYIIRVFLVMVRTIPTIVYGLIFIRIVGPGPFAGALTMAVTSVGMMSKLFSESIMDIDKDILEALDAMGLNTFEKIWHGILPQLSAIFLSTVIYRFDINLRDATILGLVGAGGIGAPLIFSINGFKWNEAGSILLCLIVLILLIEYFSTKLRNRLVKGY</sequence>
<dbReference type="NCBIfam" id="TIGR01097">
    <property type="entry name" value="PhnE"/>
    <property type="match status" value="1"/>
</dbReference>
<comment type="subcellular location">
    <subcellularLocation>
        <location evidence="1 7">Cell membrane</location>
        <topology evidence="1 7">Multi-pass membrane protein</topology>
    </subcellularLocation>
</comment>
<dbReference type="PANTHER" id="PTHR30043:SF1">
    <property type="entry name" value="ABC TRANSPORT SYSTEM PERMEASE PROTEIN P69"/>
    <property type="match status" value="1"/>
</dbReference>
<keyword evidence="5 7" id="KW-1133">Transmembrane helix</keyword>
<dbReference type="RefSeq" id="WP_156683875.1">
    <property type="nucleotide sequence ID" value="NZ_CABWIB010000001.1"/>
</dbReference>